<dbReference type="KEGG" id="nph:NP_7056A"/>
<sequence>MRGHAGTKDVPEFPQIEDELGYNPARWLHTRSESGLDTGPGQTPELATAMSIVKGIDDPEELAYWFKVEKRCRDRDHVIRKLEQRRRAIKYGHDGFVKERDGQ</sequence>
<protein>
    <submittedName>
        <fullName evidence="2">Uncharacterized protein</fullName>
    </submittedName>
</protein>
<dbReference type="EnsemblBacteria" id="CAI50944">
    <property type="protein sequence ID" value="CAI50944"/>
    <property type="gene ID" value="NP_7056A"/>
</dbReference>
<dbReference type="Proteomes" id="UP000002698">
    <property type="component" value="Plasmid PL23"/>
</dbReference>
<keyword evidence="3" id="KW-1185">Reference proteome</keyword>
<dbReference type="KEGG" id="nph:NP_3332A"/>
<dbReference type="EMBL" id="CR936257">
    <property type="protein sequence ID" value="CAI49757.1"/>
    <property type="molecule type" value="Genomic_DNA"/>
</dbReference>
<evidence type="ECO:0000313" key="1">
    <source>
        <dbReference type="EMBL" id="CAI49757.1"/>
    </source>
</evidence>
<dbReference type="STRING" id="348780.NP_3332A"/>
<geneLocation type="plasmid" evidence="2 3">
    <name>PL23</name>
</geneLocation>
<dbReference type="RefSeq" id="WP_011323378.1">
    <property type="nucleotide sequence ID" value="NC_007426.1"/>
</dbReference>
<proteinExistence type="predicted"/>
<organism evidence="2 3">
    <name type="scientific">Natronomonas pharaonis (strain ATCC 35678 / DSM 2160 / CIP 103997 / JCM 8858 / NBRC 14720 / NCIMB 2260 / Gabara)</name>
    <name type="common">Halobacterium pharaonis</name>
    <dbReference type="NCBI Taxonomy" id="348780"/>
    <lineage>
        <taxon>Archaea</taxon>
        <taxon>Methanobacteriati</taxon>
        <taxon>Methanobacteriota</taxon>
        <taxon>Stenosarchaea group</taxon>
        <taxon>Halobacteria</taxon>
        <taxon>Halobacteriales</taxon>
        <taxon>Natronomonadaceae</taxon>
        <taxon>Natronomonas</taxon>
    </lineage>
</organism>
<reference evidence="2 3" key="1">
    <citation type="journal article" date="2005" name="Genome Res.">
        <title>Living with two extremes: conclusions from the genome sequence of Natronomonas pharaonis.</title>
        <authorList>
            <person name="Falb M."/>
            <person name="Pfeiffer F."/>
            <person name="Palm P."/>
            <person name="Rodewald K."/>
            <person name="Hickmann V."/>
            <person name="Tittor J."/>
            <person name="Oesterhelt D."/>
        </authorList>
    </citation>
    <scope>NUCLEOTIDE SEQUENCE [LARGE SCALE GENOMIC DNA]</scope>
    <source>
        <strain evidence="3">ATCC 35678 / DSM 2160 / CIP 103997 / JCM 8858 / NBRC 14720 / NCIMB 2260 / Gabara</strain>
        <strain evidence="2">Gabara</strain>
        <plasmid evidence="2">PL23</plasmid>
    </source>
</reference>
<dbReference type="GeneID" id="3703488"/>
<evidence type="ECO:0000313" key="3">
    <source>
        <dbReference type="Proteomes" id="UP000002698"/>
    </source>
</evidence>
<dbReference type="EMBL" id="CR936259">
    <property type="protein sequence ID" value="CAI50944.1"/>
    <property type="molecule type" value="Genomic_DNA"/>
</dbReference>
<dbReference type="AlphaFoldDB" id="Q3ILS6"/>
<dbReference type="HOGENOM" id="CLU_2257448_0_0_2"/>
<name>Q3ILS6_NATPD</name>
<dbReference type="Proteomes" id="UP000002698">
    <property type="component" value="Chromosome"/>
</dbReference>
<keyword evidence="2" id="KW-0614">Plasmid</keyword>
<gene>
    <name evidence="1" type="ordered locus">NP_3332A</name>
    <name evidence="2" type="ordered locus">NP_7056A</name>
</gene>
<evidence type="ECO:0000313" key="2">
    <source>
        <dbReference type="EMBL" id="CAI50944.1"/>
    </source>
</evidence>
<accession>Q3ILS6</accession>
<dbReference type="EnsemblBacteria" id="CAI49757">
    <property type="protein sequence ID" value="CAI49757"/>
    <property type="gene ID" value="NP_3332A"/>
</dbReference>